<evidence type="ECO:0000313" key="3">
    <source>
        <dbReference type="Proteomes" id="UP000233425"/>
    </source>
</evidence>
<comment type="caution">
    <text evidence="2">The sequence shown here is derived from an EMBL/GenBank/DDBJ whole genome shotgun (WGS) entry which is preliminary data.</text>
</comment>
<organism evidence="2 3">
    <name type="scientific">Ruminococcus bromii</name>
    <dbReference type="NCBI Taxonomy" id="40518"/>
    <lineage>
        <taxon>Bacteria</taxon>
        <taxon>Bacillati</taxon>
        <taxon>Bacillota</taxon>
        <taxon>Clostridia</taxon>
        <taxon>Eubacteriales</taxon>
        <taxon>Oscillospiraceae</taxon>
        <taxon>Ruminococcus</taxon>
    </lineage>
</organism>
<name>A0A2N0UZQ4_9FIRM</name>
<gene>
    <name evidence="2" type="ORF">RBATCC27255_00403</name>
</gene>
<keyword evidence="1" id="KW-0472">Membrane</keyword>
<evidence type="ECO:0000256" key="1">
    <source>
        <dbReference type="SAM" id="Phobius"/>
    </source>
</evidence>
<feature type="transmembrane region" description="Helical" evidence="1">
    <location>
        <begin position="118"/>
        <end position="138"/>
    </location>
</feature>
<reference evidence="2" key="1">
    <citation type="journal article" date="2018" name="Environ. Microbiol.">
        <title>Sporulation capability and amylosome conservation among diverse human colonic and rumen isolates of the keystone starch-degrader Ruminococcus bromii.</title>
        <authorList>
            <person name="Mukhopadhya I."/>
            <person name="Morais S."/>
            <person name="Laverde-Gomez J."/>
            <person name="Sheridan P.O."/>
            <person name="Walker A.W."/>
            <person name="Kelly W."/>
            <person name="Klieve A.V."/>
            <person name="Ouwerkerk D."/>
            <person name="Duncan S.H."/>
            <person name="Louis P."/>
            <person name="Koropatkin N."/>
            <person name="Cockburn D."/>
            <person name="Kibler R."/>
            <person name="Cooper P.J."/>
            <person name="Sandoval C."/>
            <person name="Crost E."/>
            <person name="Juge N."/>
            <person name="Bayer E.A."/>
            <person name="Flint H.J."/>
        </authorList>
    </citation>
    <scope>NUCLEOTIDE SEQUENCE [LARGE SCALE GENOMIC DNA]</scope>
    <source>
        <strain evidence="2">ATCC 27255</strain>
    </source>
</reference>
<dbReference type="AlphaFoldDB" id="A0A2N0UZQ4"/>
<proteinExistence type="predicted"/>
<dbReference type="Proteomes" id="UP000233425">
    <property type="component" value="Unassembled WGS sequence"/>
</dbReference>
<keyword evidence="1" id="KW-1133">Transmembrane helix</keyword>
<accession>A0A2N0UZQ4</accession>
<sequence length="160" mass="18356">MKKSFEYIIKISETEFYDKLKKHTAFNCSSSSYDNGYEFYCDNPNNITDLKVTSTSLLSREGILAPLIKIQTKQLDENLKVNLTLQSNKIYYFLAVLFSLAGVLFGLITYFSLVNLCLAIIISIVFILIINFAFFIVAKSKITDAKERFESMMIFNGHYC</sequence>
<keyword evidence="3" id="KW-1185">Reference proteome</keyword>
<keyword evidence="1" id="KW-0812">Transmembrane</keyword>
<protein>
    <submittedName>
        <fullName evidence="2">Uncharacterized protein</fullName>
    </submittedName>
</protein>
<dbReference type="RefSeq" id="WP_101028512.1">
    <property type="nucleotide sequence ID" value="NZ_CABMMZ010000026.1"/>
</dbReference>
<evidence type="ECO:0000313" key="2">
    <source>
        <dbReference type="EMBL" id="PKD32454.1"/>
    </source>
</evidence>
<dbReference type="EMBL" id="NNSR01000026">
    <property type="protein sequence ID" value="PKD32454.1"/>
    <property type="molecule type" value="Genomic_DNA"/>
</dbReference>
<feature type="transmembrane region" description="Helical" evidence="1">
    <location>
        <begin position="90"/>
        <end position="112"/>
    </location>
</feature>